<dbReference type="GO" id="GO:0000976">
    <property type="term" value="F:transcription cis-regulatory region binding"/>
    <property type="evidence" value="ECO:0007669"/>
    <property type="project" value="TreeGrafter"/>
</dbReference>
<accession>A0A1X1T0K5</accession>
<gene>
    <name evidence="2" type="ORF">MCNS_45770</name>
</gene>
<dbReference type="EMBL" id="AP022613">
    <property type="protein sequence ID" value="BBZ41514.1"/>
    <property type="molecule type" value="Genomic_DNA"/>
</dbReference>
<keyword evidence="3" id="KW-1185">Reference proteome</keyword>
<dbReference type="RefSeq" id="WP_085234948.1">
    <property type="nucleotide sequence ID" value="NZ_AP022613.1"/>
</dbReference>
<dbReference type="PROSITE" id="PS50977">
    <property type="entry name" value="HTH_TETR_2"/>
    <property type="match status" value="1"/>
</dbReference>
<dbReference type="InterPro" id="IPR050109">
    <property type="entry name" value="HTH-type_TetR-like_transc_reg"/>
</dbReference>
<dbReference type="Gene3D" id="1.10.357.10">
    <property type="entry name" value="Tetracycline Repressor, domain 2"/>
    <property type="match status" value="1"/>
</dbReference>
<dbReference type="STRING" id="44010.AWC00_22225"/>
<protein>
    <submittedName>
        <fullName evidence="2">TetR family transcriptional regulator</fullName>
    </submittedName>
</protein>
<dbReference type="InterPro" id="IPR009057">
    <property type="entry name" value="Homeodomain-like_sf"/>
</dbReference>
<dbReference type="SUPFAM" id="SSF48498">
    <property type="entry name" value="Tetracyclin repressor-like, C-terminal domain"/>
    <property type="match status" value="1"/>
</dbReference>
<dbReference type="InterPro" id="IPR036271">
    <property type="entry name" value="Tet_transcr_reg_TetR-rel_C_sf"/>
</dbReference>
<dbReference type="Pfam" id="PF00440">
    <property type="entry name" value="TetR_N"/>
    <property type="match status" value="1"/>
</dbReference>
<dbReference type="OrthoDB" id="4544397at2"/>
<dbReference type="PRINTS" id="PR00455">
    <property type="entry name" value="HTHTETR"/>
</dbReference>
<sequence>MTAEVSDKPRGREAQRLETRQRIYEAAKAEFKRSGMGDADIGAIIGRAGVARGTFYFHFPTKEHVLEEVERDLVNRLARELARFLKTPHDLWSTLSEVVRLVTAAETRLGKRLFRDVLALHFSQTRPPGWAKSTEHQLVALVAEDIRQAQAAGKVSDHVDAVHSALFFLLGLYSLLVTNHDLKPTRARLLDAFLASTRHGLEPR</sequence>
<dbReference type="Proteomes" id="UP000467385">
    <property type="component" value="Chromosome"/>
</dbReference>
<organism evidence="2 3">
    <name type="scientific">Mycobacterium conspicuum</name>
    <dbReference type="NCBI Taxonomy" id="44010"/>
    <lineage>
        <taxon>Bacteria</taxon>
        <taxon>Bacillati</taxon>
        <taxon>Actinomycetota</taxon>
        <taxon>Actinomycetes</taxon>
        <taxon>Mycobacteriales</taxon>
        <taxon>Mycobacteriaceae</taxon>
        <taxon>Mycobacterium</taxon>
    </lineage>
</organism>
<dbReference type="InterPro" id="IPR001647">
    <property type="entry name" value="HTH_TetR"/>
</dbReference>
<keyword evidence="1" id="KW-0238">DNA-binding</keyword>
<evidence type="ECO:0000256" key="1">
    <source>
        <dbReference type="ARBA" id="ARBA00023125"/>
    </source>
</evidence>
<proteinExistence type="predicted"/>
<evidence type="ECO:0000313" key="3">
    <source>
        <dbReference type="Proteomes" id="UP000467385"/>
    </source>
</evidence>
<dbReference type="SUPFAM" id="SSF46689">
    <property type="entry name" value="Homeodomain-like"/>
    <property type="match status" value="1"/>
</dbReference>
<reference evidence="2 3" key="1">
    <citation type="journal article" date="2019" name="Emerg. Microbes Infect.">
        <title>Comprehensive subspecies identification of 175 nontuberculous mycobacteria species based on 7547 genomic profiles.</title>
        <authorList>
            <person name="Matsumoto Y."/>
            <person name="Kinjo T."/>
            <person name="Motooka D."/>
            <person name="Nabeya D."/>
            <person name="Jung N."/>
            <person name="Uechi K."/>
            <person name="Horii T."/>
            <person name="Iida T."/>
            <person name="Fujita J."/>
            <person name="Nakamura S."/>
        </authorList>
    </citation>
    <scope>NUCLEOTIDE SEQUENCE [LARGE SCALE GENOMIC DNA]</scope>
    <source>
        <strain evidence="2 3">JCM 14738</strain>
    </source>
</reference>
<dbReference type="GO" id="GO:0003700">
    <property type="term" value="F:DNA-binding transcription factor activity"/>
    <property type="evidence" value="ECO:0007669"/>
    <property type="project" value="TreeGrafter"/>
</dbReference>
<name>A0A1X1T0K5_9MYCO</name>
<dbReference type="PANTHER" id="PTHR30055:SF223">
    <property type="entry name" value="HTH-TYPE TRANSCRIPTIONAL REGULATOR UIDR"/>
    <property type="match status" value="1"/>
</dbReference>
<dbReference type="AlphaFoldDB" id="A0A1X1T0K5"/>
<evidence type="ECO:0000313" key="2">
    <source>
        <dbReference type="EMBL" id="BBZ41514.1"/>
    </source>
</evidence>
<dbReference type="PANTHER" id="PTHR30055">
    <property type="entry name" value="HTH-TYPE TRANSCRIPTIONAL REGULATOR RUTR"/>
    <property type="match status" value="1"/>
</dbReference>